<feature type="compositionally biased region" description="Basic and acidic residues" evidence="1">
    <location>
        <begin position="245"/>
        <end position="254"/>
    </location>
</feature>
<dbReference type="Proteomes" id="UP000038045">
    <property type="component" value="Unplaced"/>
</dbReference>
<organism evidence="3 4">
    <name type="scientific">Parastrongyloides trichosuri</name>
    <name type="common">Possum-specific nematode worm</name>
    <dbReference type="NCBI Taxonomy" id="131310"/>
    <lineage>
        <taxon>Eukaryota</taxon>
        <taxon>Metazoa</taxon>
        <taxon>Ecdysozoa</taxon>
        <taxon>Nematoda</taxon>
        <taxon>Chromadorea</taxon>
        <taxon>Rhabditida</taxon>
        <taxon>Tylenchina</taxon>
        <taxon>Panagrolaimomorpha</taxon>
        <taxon>Strongyloidoidea</taxon>
        <taxon>Strongyloididae</taxon>
        <taxon>Parastrongyloides</taxon>
    </lineage>
</organism>
<protein>
    <submittedName>
        <fullName evidence="4">Chromo domain-containing protein</fullName>
    </submittedName>
</protein>
<dbReference type="InterPro" id="IPR016197">
    <property type="entry name" value="Chromo-like_dom_sf"/>
</dbReference>
<dbReference type="Gene3D" id="2.40.50.40">
    <property type="match status" value="1"/>
</dbReference>
<dbReference type="InterPro" id="IPR023780">
    <property type="entry name" value="Chromo_domain"/>
</dbReference>
<dbReference type="AlphaFoldDB" id="A0A0N4ZCW9"/>
<evidence type="ECO:0000313" key="3">
    <source>
        <dbReference type="Proteomes" id="UP000038045"/>
    </source>
</evidence>
<name>A0A0N4ZCW9_PARTI</name>
<dbReference type="WBParaSite" id="PTRK_0000539400.1">
    <property type="protein sequence ID" value="PTRK_0000539400.1"/>
    <property type="gene ID" value="PTRK_0000539400"/>
</dbReference>
<feature type="domain" description="Chromo" evidence="2">
    <location>
        <begin position="6"/>
        <end position="59"/>
    </location>
</feature>
<evidence type="ECO:0000259" key="2">
    <source>
        <dbReference type="SMART" id="SM00298"/>
    </source>
</evidence>
<feature type="region of interest" description="Disordered" evidence="1">
    <location>
        <begin position="186"/>
        <end position="286"/>
    </location>
</feature>
<proteinExistence type="predicted"/>
<dbReference type="SUPFAM" id="SSF54160">
    <property type="entry name" value="Chromo domain-like"/>
    <property type="match status" value="1"/>
</dbReference>
<keyword evidence="3" id="KW-1185">Reference proteome</keyword>
<dbReference type="Pfam" id="PF00385">
    <property type="entry name" value="Chromo"/>
    <property type="match status" value="1"/>
</dbReference>
<dbReference type="SMART" id="SM00298">
    <property type="entry name" value="CHROMO"/>
    <property type="match status" value="1"/>
</dbReference>
<evidence type="ECO:0000313" key="4">
    <source>
        <dbReference type="WBParaSite" id="PTRK_0000539400.1"/>
    </source>
</evidence>
<dbReference type="STRING" id="131310.A0A0N4ZCW9"/>
<accession>A0A0N4ZCW9</accession>
<evidence type="ECO:0000256" key="1">
    <source>
        <dbReference type="SAM" id="MobiDB-lite"/>
    </source>
</evidence>
<reference evidence="4" key="1">
    <citation type="submission" date="2017-02" db="UniProtKB">
        <authorList>
            <consortium name="WormBaseParasite"/>
        </authorList>
    </citation>
    <scope>IDENTIFICATION</scope>
</reference>
<sequence length="410" mass="47676">MKSETTYCITRIFGKRTVNNKIEYLVAFKGFHIGLSEWVPAKDLKNCQPEIDYYEAKVNGLLPRGQKLVGRPSKLANDYDFIKMRGIMPKEDFKSYQIKDEYESDSDYDELLADREEALRRMKIEERQKDLCYTNKTIMGNLLSKKYRGQISKKKKIIQFDQEDMSDYEGIDEPCISNLIESIDISSDSDASKEDYDSKSTLSYSSIEEESNDSSSSKSKSVPITTKRKNKQKIESDSDNEMEINVEKLPDTKETSTVVKCRSSRVHIESDDNDEMEDNNEKEKDLNDIKNQQDHEPEIIEEKTMDIEKAPITDECEQISTQVEPADKPDSQSQKETRSYIEILIQDVGISRRINPLMFLAFLEIYKKDETYYVVTITKEHSLQIFEMDSVIKSCKAEEFKHFLIEKHLL</sequence>
<dbReference type="InterPro" id="IPR000953">
    <property type="entry name" value="Chromo/chromo_shadow_dom"/>
</dbReference>